<keyword evidence="3" id="KW-1185">Reference proteome</keyword>
<evidence type="ECO:0000313" key="2">
    <source>
        <dbReference type="EMBL" id="MFD0992409.1"/>
    </source>
</evidence>
<sequence>MKNIENHRNDFTISTDKNKLDIKRIHQFLANETDWAYGIPIETLKTSIENSLNFGLYHQNKQIGFARVISDYATIAYLGDVYVLDEYRGKGLSKWLIEEIMEHPNLQGLRRWILLTNTAEWLYKKFGFTEVANPEFYMEKHNPSVYKGVHNNN</sequence>
<feature type="domain" description="N-acetyltransferase" evidence="1">
    <location>
        <begin position="15"/>
        <end position="143"/>
    </location>
</feature>
<dbReference type="GO" id="GO:0016746">
    <property type="term" value="F:acyltransferase activity"/>
    <property type="evidence" value="ECO:0007669"/>
    <property type="project" value="UniProtKB-KW"/>
</dbReference>
<dbReference type="InterPro" id="IPR016181">
    <property type="entry name" value="Acyl_CoA_acyltransferase"/>
</dbReference>
<dbReference type="RefSeq" id="WP_386105675.1">
    <property type="nucleotide sequence ID" value="NZ_JBHTJR010000022.1"/>
</dbReference>
<dbReference type="EMBL" id="JBHTJR010000022">
    <property type="protein sequence ID" value="MFD0992409.1"/>
    <property type="molecule type" value="Genomic_DNA"/>
</dbReference>
<organism evidence="2 3">
    <name type="scientific">Tenacibaculum geojense</name>
    <dbReference type="NCBI Taxonomy" id="915352"/>
    <lineage>
        <taxon>Bacteria</taxon>
        <taxon>Pseudomonadati</taxon>
        <taxon>Bacteroidota</taxon>
        <taxon>Flavobacteriia</taxon>
        <taxon>Flavobacteriales</taxon>
        <taxon>Flavobacteriaceae</taxon>
        <taxon>Tenacibaculum</taxon>
    </lineage>
</organism>
<keyword evidence="2" id="KW-0012">Acyltransferase</keyword>
<proteinExistence type="predicted"/>
<dbReference type="PANTHER" id="PTHR43233">
    <property type="entry name" value="FAMILY N-ACETYLTRANSFERASE, PUTATIVE (AFU_ORTHOLOGUE AFUA_6G03350)-RELATED"/>
    <property type="match status" value="1"/>
</dbReference>
<comment type="caution">
    <text evidence="2">The sequence shown here is derived from an EMBL/GenBank/DDBJ whole genome shotgun (WGS) entry which is preliminary data.</text>
</comment>
<dbReference type="InterPro" id="IPR053144">
    <property type="entry name" value="Acetyltransferase_Butenolide"/>
</dbReference>
<dbReference type="Proteomes" id="UP001597062">
    <property type="component" value="Unassembled WGS sequence"/>
</dbReference>
<dbReference type="PANTHER" id="PTHR43233:SF1">
    <property type="entry name" value="FAMILY N-ACETYLTRANSFERASE, PUTATIVE (AFU_ORTHOLOGUE AFUA_6G03350)-RELATED"/>
    <property type="match status" value="1"/>
</dbReference>
<dbReference type="Gene3D" id="3.40.630.30">
    <property type="match status" value="1"/>
</dbReference>
<name>A0ABW3JPN2_9FLAO</name>
<gene>
    <name evidence="2" type="ORF">ACFQ1U_04260</name>
</gene>
<keyword evidence="2" id="KW-0808">Transferase</keyword>
<dbReference type="SUPFAM" id="SSF55729">
    <property type="entry name" value="Acyl-CoA N-acyltransferases (Nat)"/>
    <property type="match status" value="1"/>
</dbReference>
<evidence type="ECO:0000313" key="3">
    <source>
        <dbReference type="Proteomes" id="UP001597062"/>
    </source>
</evidence>
<protein>
    <submittedName>
        <fullName evidence="2">GNAT family N-acetyltransferase</fullName>
        <ecNumber evidence="2">2.3.-.-</ecNumber>
    </submittedName>
</protein>
<dbReference type="PROSITE" id="PS51186">
    <property type="entry name" value="GNAT"/>
    <property type="match status" value="1"/>
</dbReference>
<dbReference type="EC" id="2.3.-.-" evidence="2"/>
<dbReference type="CDD" id="cd04301">
    <property type="entry name" value="NAT_SF"/>
    <property type="match status" value="1"/>
</dbReference>
<reference evidence="3" key="1">
    <citation type="journal article" date="2019" name="Int. J. Syst. Evol. Microbiol.">
        <title>The Global Catalogue of Microorganisms (GCM) 10K type strain sequencing project: providing services to taxonomists for standard genome sequencing and annotation.</title>
        <authorList>
            <consortium name="The Broad Institute Genomics Platform"/>
            <consortium name="The Broad Institute Genome Sequencing Center for Infectious Disease"/>
            <person name="Wu L."/>
            <person name="Ma J."/>
        </authorList>
    </citation>
    <scope>NUCLEOTIDE SEQUENCE [LARGE SCALE GENOMIC DNA]</scope>
    <source>
        <strain evidence="3">CCUG 60527</strain>
    </source>
</reference>
<dbReference type="InterPro" id="IPR000182">
    <property type="entry name" value="GNAT_dom"/>
</dbReference>
<dbReference type="Pfam" id="PF13508">
    <property type="entry name" value="Acetyltransf_7"/>
    <property type="match status" value="1"/>
</dbReference>
<evidence type="ECO:0000259" key="1">
    <source>
        <dbReference type="PROSITE" id="PS51186"/>
    </source>
</evidence>
<accession>A0ABW3JPN2</accession>